<dbReference type="PANTHER" id="PTHR30105">
    <property type="entry name" value="UNCHARACTERIZED YIBQ-RELATED"/>
    <property type="match status" value="1"/>
</dbReference>
<dbReference type="Proteomes" id="UP000005273">
    <property type="component" value="Unassembled WGS sequence"/>
</dbReference>
<evidence type="ECO:0000313" key="2">
    <source>
        <dbReference type="EMBL" id="KRT35896.1"/>
    </source>
</evidence>
<gene>
    <name evidence="2" type="ORF">HMPREF1705_03153</name>
</gene>
<dbReference type="GO" id="GO:0005975">
    <property type="term" value="P:carbohydrate metabolic process"/>
    <property type="evidence" value="ECO:0007669"/>
    <property type="project" value="InterPro"/>
</dbReference>
<dbReference type="SUPFAM" id="SSF88713">
    <property type="entry name" value="Glycoside hydrolase/deacetylase"/>
    <property type="match status" value="1"/>
</dbReference>
<keyword evidence="3" id="KW-1185">Reference proteome</keyword>
<feature type="compositionally biased region" description="Basic and acidic residues" evidence="1">
    <location>
        <begin position="65"/>
        <end position="83"/>
    </location>
</feature>
<dbReference type="CDD" id="cd10936">
    <property type="entry name" value="CE4_DAC2"/>
    <property type="match status" value="1"/>
</dbReference>
<dbReference type="Gene3D" id="3.20.20.370">
    <property type="entry name" value="Glycoside hydrolase/deacetylase"/>
    <property type="match status" value="1"/>
</dbReference>
<dbReference type="OrthoDB" id="9784811at2"/>
<dbReference type="EMBL" id="ACJX03000001">
    <property type="protein sequence ID" value="KRT35896.1"/>
    <property type="molecule type" value="Genomic_DNA"/>
</dbReference>
<dbReference type="STRING" id="592015.HMPREF1705_03153"/>
<sequence>MNFSKKHLWVIMLFVMATGLGLIFAATRKDVPSKDLRAAIVREEVSDNLSSTSGEKVTLDSNTAEDGRLSEREEEKQALTEEPSKAKSLKGAYLAIVVDDLGFSYARAEELAGLKIPLTWAIIPFQRSSKATAELARNKGIPFLVHVPMEAFGDNESQMHLVALSMDDETIRRNVREALESLPGAIGVNNHRGSAATSDMRAMRALMEELRQDNMIFLDSRTAASSVAAIEARKAGIFALENGAFIDHLEDIKFMWSQLERAAGQAQRRGYAVAICHARPVTLTFLNQLDSNPDIGVKLVTVDELVRILSQSHGN</sequence>
<feature type="compositionally biased region" description="Polar residues" evidence="1">
    <location>
        <begin position="51"/>
        <end position="64"/>
    </location>
</feature>
<dbReference type="RefSeq" id="WP_009201404.1">
    <property type="nucleotide sequence ID" value="NZ_ACJX03000001.1"/>
</dbReference>
<dbReference type="eggNOG" id="COG2861">
    <property type="taxonomic scope" value="Bacteria"/>
</dbReference>
<dbReference type="InterPro" id="IPR011330">
    <property type="entry name" value="Glyco_hydro/deAcase_b/a-brl"/>
</dbReference>
<evidence type="ECO:0000313" key="3">
    <source>
        <dbReference type="Proteomes" id="UP000005273"/>
    </source>
</evidence>
<evidence type="ECO:0000256" key="1">
    <source>
        <dbReference type="SAM" id="MobiDB-lite"/>
    </source>
</evidence>
<dbReference type="Pfam" id="PF04748">
    <property type="entry name" value="Polysacc_deac_2"/>
    <property type="match status" value="1"/>
</dbReference>
<feature type="region of interest" description="Disordered" evidence="1">
    <location>
        <begin position="51"/>
        <end position="83"/>
    </location>
</feature>
<name>A0A0T5XBY0_9BACT</name>
<organism evidence="2 3">
    <name type="scientific">Acetomicrobium hydrogeniformans ATCC BAA-1850</name>
    <dbReference type="NCBI Taxonomy" id="592015"/>
    <lineage>
        <taxon>Bacteria</taxon>
        <taxon>Thermotogati</taxon>
        <taxon>Synergistota</taxon>
        <taxon>Synergistia</taxon>
        <taxon>Synergistales</taxon>
        <taxon>Acetomicrobiaceae</taxon>
        <taxon>Acetomicrobium</taxon>
    </lineage>
</organism>
<accession>A0A0T5XBY0</accession>
<proteinExistence type="predicted"/>
<dbReference type="InterPro" id="IPR006837">
    <property type="entry name" value="Divergent_DAC"/>
</dbReference>
<protein>
    <submittedName>
        <fullName evidence="2">Divergent polysaccharide deacetylase</fullName>
    </submittedName>
</protein>
<dbReference type="PANTHER" id="PTHR30105:SF2">
    <property type="entry name" value="DIVERGENT POLYSACCHARIDE DEACETYLASE SUPERFAMILY"/>
    <property type="match status" value="1"/>
</dbReference>
<dbReference type="AlphaFoldDB" id="A0A0T5XBY0"/>
<comment type="caution">
    <text evidence="2">The sequence shown here is derived from an EMBL/GenBank/DDBJ whole genome shotgun (WGS) entry which is preliminary data.</text>
</comment>
<reference evidence="3" key="1">
    <citation type="submission" date="2012-09" db="EMBL/GenBank/DDBJ databases">
        <authorList>
            <person name="Weinstock G."/>
            <person name="Sodergren E."/>
            <person name="Clifton S."/>
            <person name="Fulton L."/>
            <person name="Fulton B."/>
            <person name="Courtney L."/>
            <person name="Fronick C."/>
            <person name="Harrison M."/>
            <person name="Strong C."/>
            <person name="Farmer C."/>
            <person name="Delehaunty K."/>
            <person name="Markovic C."/>
            <person name="Hall O."/>
            <person name="Minx P."/>
            <person name="Tomlinson C."/>
            <person name="Mitreva M."/>
            <person name="Nelson J."/>
            <person name="Hou S."/>
            <person name="Wollam A."/>
            <person name="Pepin K.H."/>
            <person name="Johnson M."/>
            <person name="Bhonagiri V."/>
            <person name="Nash W.E."/>
            <person name="Suruliraj S."/>
            <person name="Warren W."/>
            <person name="Chinwalla A."/>
            <person name="Mardis E.R."/>
            <person name="Wilson R.K."/>
        </authorList>
    </citation>
    <scope>NUCLEOTIDE SEQUENCE [LARGE SCALE GENOMIC DNA]</scope>
    <source>
        <strain evidence="3">OS1</strain>
    </source>
</reference>